<dbReference type="EMBL" id="AP022570">
    <property type="protein sequence ID" value="BBX53053.1"/>
    <property type="molecule type" value="Genomic_DNA"/>
</dbReference>
<dbReference type="InterPro" id="IPR056271">
    <property type="entry name" value="CDGP_dom"/>
</dbReference>
<keyword evidence="1" id="KW-0732">Signal</keyword>
<name>A0A6N4VFY9_9MYCO</name>
<dbReference type="AlphaFoldDB" id="A0A6N4VFY9"/>
<keyword evidence="4" id="KW-1185">Reference proteome</keyword>
<evidence type="ECO:0000259" key="2">
    <source>
        <dbReference type="Pfam" id="PF24238"/>
    </source>
</evidence>
<feature type="domain" description="CDGP" evidence="2">
    <location>
        <begin position="29"/>
        <end position="98"/>
    </location>
</feature>
<reference evidence="3 4" key="1">
    <citation type="journal article" date="2019" name="Emerg. Microbes Infect.">
        <title>Comprehensive subspecies identification of 175 nontuberculous mycobacteria species based on 7547 genomic profiles.</title>
        <authorList>
            <person name="Matsumoto Y."/>
            <person name="Kinjo T."/>
            <person name="Motooka D."/>
            <person name="Nabeya D."/>
            <person name="Jung N."/>
            <person name="Uechi K."/>
            <person name="Horii T."/>
            <person name="Iida T."/>
            <person name="Fujita J."/>
            <person name="Nakamura S."/>
        </authorList>
    </citation>
    <scope>NUCLEOTIDE SEQUENCE [LARGE SCALE GENOMIC DNA]</scope>
    <source>
        <strain evidence="3 4">JCM 12603</strain>
    </source>
</reference>
<protein>
    <recommendedName>
        <fullName evidence="2">CDGP domain-containing protein</fullName>
    </recommendedName>
</protein>
<dbReference type="RefSeq" id="WP_163676956.1">
    <property type="nucleotide sequence ID" value="NZ_AP022570.1"/>
</dbReference>
<dbReference type="KEGG" id="mpof:MPOR_40790"/>
<evidence type="ECO:0000313" key="4">
    <source>
        <dbReference type="Proteomes" id="UP000466785"/>
    </source>
</evidence>
<dbReference type="Pfam" id="PF24238">
    <property type="entry name" value="CDGP"/>
    <property type="match status" value="1"/>
</dbReference>
<evidence type="ECO:0000256" key="1">
    <source>
        <dbReference type="SAM" id="SignalP"/>
    </source>
</evidence>
<accession>A0A6N4VFY9</accession>
<sequence length="99" mass="10268">MRHCIVAALAVVLMAAAGLFTAAPHARAGCLPGGAPGVINKCDGPVQADGTWQRCVAVAEYVPRGFGSYLVPERHCDVMSAGRPHPNPEFANPPTHIPG</sequence>
<evidence type="ECO:0000313" key="3">
    <source>
        <dbReference type="EMBL" id="BBX53053.1"/>
    </source>
</evidence>
<feature type="signal peptide" evidence="1">
    <location>
        <begin position="1"/>
        <end position="22"/>
    </location>
</feature>
<dbReference type="Proteomes" id="UP000466785">
    <property type="component" value="Chromosome"/>
</dbReference>
<organism evidence="3 4">
    <name type="scientific">Mycolicibacterium poriferae</name>
    <dbReference type="NCBI Taxonomy" id="39694"/>
    <lineage>
        <taxon>Bacteria</taxon>
        <taxon>Bacillati</taxon>
        <taxon>Actinomycetota</taxon>
        <taxon>Actinomycetes</taxon>
        <taxon>Mycobacteriales</taxon>
        <taxon>Mycobacteriaceae</taxon>
        <taxon>Mycolicibacterium</taxon>
    </lineage>
</organism>
<proteinExistence type="predicted"/>
<feature type="chain" id="PRO_5038798921" description="CDGP domain-containing protein" evidence="1">
    <location>
        <begin position="23"/>
        <end position="99"/>
    </location>
</feature>
<gene>
    <name evidence="3" type="ORF">MPOR_40790</name>
</gene>